<evidence type="ECO:0000256" key="2">
    <source>
        <dbReference type="ARBA" id="ARBA00006386"/>
    </source>
</evidence>
<dbReference type="PANTHER" id="PTHR34184">
    <property type="entry name" value="UPF0718 PROTEIN YCGR"/>
    <property type="match status" value="1"/>
</dbReference>
<feature type="transmembrane region" description="Helical" evidence="7">
    <location>
        <begin position="7"/>
        <end position="28"/>
    </location>
</feature>
<keyword evidence="4 7" id="KW-0812">Transmembrane</keyword>
<feature type="transmembrane region" description="Helical" evidence="7">
    <location>
        <begin position="256"/>
        <end position="278"/>
    </location>
</feature>
<feature type="transmembrane region" description="Helical" evidence="7">
    <location>
        <begin position="82"/>
        <end position="104"/>
    </location>
</feature>
<keyword evidence="6 7" id="KW-0472">Membrane</keyword>
<evidence type="ECO:0000256" key="6">
    <source>
        <dbReference type="ARBA" id="ARBA00023136"/>
    </source>
</evidence>
<accession>A0A7C5X5H8</accession>
<dbReference type="InterPro" id="IPR005524">
    <property type="entry name" value="DUF318"/>
</dbReference>
<dbReference type="InterPro" id="IPR052923">
    <property type="entry name" value="UPF0718"/>
</dbReference>
<sequence>MEFFKNFYSYLVEVVPFFVLAMFVSAFLKATIKPSLFLKFLSKRHSAPIFTALLGAVAPMSSCSMLPFANFINSYSKGYGPVLAFLITAPTLSPVILLLTYGLFGLGVSIYRLVVSLAYALFMASEVEYFFKKPPTLQMKIRYNSSKRSAFLEGLREQLPVVNYLLIGVAIASLIKTFTPTWLTASLSKTPLAYPLVSLVAVPIYVCSGEDVVLGRAMVDVGFTTGQAITFMLGSSGVCLPTIFALFSFLPRKVLFAYSVGWFTFSILTGLVYDTLFFK</sequence>
<name>A0A7C5X5H8_9AQUI</name>
<feature type="transmembrane region" description="Helical" evidence="7">
    <location>
        <begin position="48"/>
        <end position="70"/>
    </location>
</feature>
<evidence type="ECO:0000256" key="5">
    <source>
        <dbReference type="ARBA" id="ARBA00022989"/>
    </source>
</evidence>
<reference evidence="8" key="1">
    <citation type="journal article" date="2020" name="mSystems">
        <title>Genome- and Community-Level Interaction Insights into Carbon Utilization and Element Cycling Functions of Hydrothermarchaeota in Hydrothermal Sediment.</title>
        <authorList>
            <person name="Zhou Z."/>
            <person name="Liu Y."/>
            <person name="Xu W."/>
            <person name="Pan J."/>
            <person name="Luo Z.H."/>
            <person name="Li M."/>
        </authorList>
    </citation>
    <scope>NUCLEOTIDE SEQUENCE [LARGE SCALE GENOMIC DNA]</scope>
    <source>
        <strain evidence="8">SpSt-114</strain>
    </source>
</reference>
<feature type="transmembrane region" description="Helical" evidence="7">
    <location>
        <begin position="229"/>
        <end position="250"/>
    </location>
</feature>
<protein>
    <submittedName>
        <fullName evidence="8">Permease</fullName>
    </submittedName>
</protein>
<evidence type="ECO:0000313" key="8">
    <source>
        <dbReference type="EMBL" id="HHO74654.1"/>
    </source>
</evidence>
<comment type="similarity">
    <text evidence="2">Belongs to the UPF0718 family.</text>
</comment>
<organism evidence="8">
    <name type="scientific">Thermocrinis ruber</name>
    <dbReference type="NCBI Taxonomy" id="75906"/>
    <lineage>
        <taxon>Bacteria</taxon>
        <taxon>Pseudomonadati</taxon>
        <taxon>Aquificota</taxon>
        <taxon>Aquificia</taxon>
        <taxon>Aquificales</taxon>
        <taxon>Aquificaceae</taxon>
        <taxon>Thermocrinis</taxon>
    </lineage>
</organism>
<dbReference type="EMBL" id="DSAC01000107">
    <property type="protein sequence ID" value="HHO74654.1"/>
    <property type="molecule type" value="Genomic_DNA"/>
</dbReference>
<dbReference type="GO" id="GO:0005886">
    <property type="term" value="C:plasma membrane"/>
    <property type="evidence" value="ECO:0007669"/>
    <property type="project" value="UniProtKB-SubCell"/>
</dbReference>
<keyword evidence="3" id="KW-1003">Cell membrane</keyword>
<feature type="transmembrane region" description="Helical" evidence="7">
    <location>
        <begin position="110"/>
        <end position="131"/>
    </location>
</feature>
<evidence type="ECO:0000256" key="3">
    <source>
        <dbReference type="ARBA" id="ARBA00022475"/>
    </source>
</evidence>
<comment type="subcellular location">
    <subcellularLocation>
        <location evidence="1">Cell membrane</location>
        <topology evidence="1">Multi-pass membrane protein</topology>
    </subcellularLocation>
</comment>
<evidence type="ECO:0000256" key="1">
    <source>
        <dbReference type="ARBA" id="ARBA00004651"/>
    </source>
</evidence>
<proteinExistence type="inferred from homology"/>
<evidence type="ECO:0000256" key="7">
    <source>
        <dbReference type="SAM" id="Phobius"/>
    </source>
</evidence>
<feature type="transmembrane region" description="Helical" evidence="7">
    <location>
        <begin position="161"/>
        <end position="179"/>
    </location>
</feature>
<comment type="caution">
    <text evidence="8">The sequence shown here is derived from an EMBL/GenBank/DDBJ whole genome shotgun (WGS) entry which is preliminary data.</text>
</comment>
<gene>
    <name evidence="8" type="ORF">ENN04_08520</name>
</gene>
<dbReference type="PANTHER" id="PTHR34184:SF4">
    <property type="entry name" value="UPF0718 PROTEIN YCGR"/>
    <property type="match status" value="1"/>
</dbReference>
<keyword evidence="5 7" id="KW-1133">Transmembrane helix</keyword>
<evidence type="ECO:0000256" key="4">
    <source>
        <dbReference type="ARBA" id="ARBA00022692"/>
    </source>
</evidence>
<dbReference type="Pfam" id="PF03773">
    <property type="entry name" value="ArsP_1"/>
    <property type="match status" value="1"/>
</dbReference>
<dbReference type="AlphaFoldDB" id="A0A7C5X5H8"/>